<accession>A0A0D0CS71</accession>
<reference evidence="2 3" key="1">
    <citation type="submission" date="2014-04" db="EMBL/GenBank/DDBJ databases">
        <authorList>
            <consortium name="DOE Joint Genome Institute"/>
            <person name="Kuo A."/>
            <person name="Kohler A."/>
            <person name="Jargeat P."/>
            <person name="Nagy L.G."/>
            <person name="Floudas D."/>
            <person name="Copeland A."/>
            <person name="Barry K.W."/>
            <person name="Cichocki N."/>
            <person name="Veneault-Fourrey C."/>
            <person name="LaButti K."/>
            <person name="Lindquist E.A."/>
            <person name="Lipzen A."/>
            <person name="Lundell T."/>
            <person name="Morin E."/>
            <person name="Murat C."/>
            <person name="Sun H."/>
            <person name="Tunlid A."/>
            <person name="Henrissat B."/>
            <person name="Grigoriev I.V."/>
            <person name="Hibbett D.S."/>
            <person name="Martin F."/>
            <person name="Nordberg H.P."/>
            <person name="Cantor M.N."/>
            <person name="Hua S.X."/>
        </authorList>
    </citation>
    <scope>NUCLEOTIDE SEQUENCE [LARGE SCALE GENOMIC DNA]</scope>
    <source>
        <strain evidence="2 3">Ve08.2h10</strain>
    </source>
</reference>
<sequence length="246" mass="26001">MEAGGSKLEGKQVSDSNQGGKGGENGKKKEKKEKKEKKIERVAKGSDGGPTRGLDIIKPDHHPSTPGNPIPTSLQQFLQLLHLANEGLHEKAQEGHPCQGMPPLPLGKAGLQFIPAGQVTSGAVEGSNPSPGTSEGSIPRPFQRPNLSICLGDIEAIGYPLKAGPKFGTWPFPIKEGQGLSLQIEAEDAFGHTKGKIQASPRSIPQASALELITMPVNALLDPQPRPSSDPKDQIIKGLKVPHCQP</sequence>
<gene>
    <name evidence="2" type="ORF">PAXRUDRAFT_20553</name>
</gene>
<dbReference type="InParanoid" id="A0A0D0CS71"/>
<proteinExistence type="predicted"/>
<feature type="region of interest" description="Disordered" evidence="1">
    <location>
        <begin position="220"/>
        <end position="246"/>
    </location>
</feature>
<evidence type="ECO:0000313" key="2">
    <source>
        <dbReference type="EMBL" id="KIK73726.1"/>
    </source>
</evidence>
<dbReference type="AlphaFoldDB" id="A0A0D0CS71"/>
<evidence type="ECO:0000256" key="1">
    <source>
        <dbReference type="SAM" id="MobiDB-lite"/>
    </source>
</evidence>
<feature type="compositionally biased region" description="Polar residues" evidence="1">
    <location>
        <begin position="127"/>
        <end position="136"/>
    </location>
</feature>
<feature type="region of interest" description="Disordered" evidence="1">
    <location>
        <begin position="1"/>
        <end position="71"/>
    </location>
</feature>
<dbReference type="HOGENOM" id="CLU_040073_3_0_1"/>
<dbReference type="Proteomes" id="UP000054538">
    <property type="component" value="Unassembled WGS sequence"/>
</dbReference>
<evidence type="ECO:0000313" key="3">
    <source>
        <dbReference type="Proteomes" id="UP000054538"/>
    </source>
</evidence>
<reference evidence="3" key="2">
    <citation type="submission" date="2015-01" db="EMBL/GenBank/DDBJ databases">
        <title>Evolutionary Origins and Diversification of the Mycorrhizal Mutualists.</title>
        <authorList>
            <consortium name="DOE Joint Genome Institute"/>
            <consortium name="Mycorrhizal Genomics Consortium"/>
            <person name="Kohler A."/>
            <person name="Kuo A."/>
            <person name="Nagy L.G."/>
            <person name="Floudas D."/>
            <person name="Copeland A."/>
            <person name="Barry K.W."/>
            <person name="Cichocki N."/>
            <person name="Veneault-Fourrey C."/>
            <person name="LaButti K."/>
            <person name="Lindquist E.A."/>
            <person name="Lipzen A."/>
            <person name="Lundell T."/>
            <person name="Morin E."/>
            <person name="Murat C."/>
            <person name="Riley R."/>
            <person name="Ohm R."/>
            <person name="Sun H."/>
            <person name="Tunlid A."/>
            <person name="Henrissat B."/>
            <person name="Grigoriev I.V."/>
            <person name="Hibbett D.S."/>
            <person name="Martin F."/>
        </authorList>
    </citation>
    <scope>NUCLEOTIDE SEQUENCE [LARGE SCALE GENOMIC DNA]</scope>
    <source>
        <strain evidence="3">Ve08.2h10</strain>
    </source>
</reference>
<organism evidence="2 3">
    <name type="scientific">Paxillus rubicundulus Ve08.2h10</name>
    <dbReference type="NCBI Taxonomy" id="930991"/>
    <lineage>
        <taxon>Eukaryota</taxon>
        <taxon>Fungi</taxon>
        <taxon>Dikarya</taxon>
        <taxon>Basidiomycota</taxon>
        <taxon>Agaricomycotina</taxon>
        <taxon>Agaricomycetes</taxon>
        <taxon>Agaricomycetidae</taxon>
        <taxon>Boletales</taxon>
        <taxon>Paxilineae</taxon>
        <taxon>Paxillaceae</taxon>
        <taxon>Paxillus</taxon>
    </lineage>
</organism>
<dbReference type="EMBL" id="KN829475">
    <property type="protein sequence ID" value="KIK73726.1"/>
    <property type="molecule type" value="Genomic_DNA"/>
</dbReference>
<keyword evidence="3" id="KW-1185">Reference proteome</keyword>
<feature type="region of interest" description="Disordered" evidence="1">
    <location>
        <begin position="120"/>
        <end position="141"/>
    </location>
</feature>
<name>A0A0D0CS71_9AGAM</name>
<protein>
    <submittedName>
        <fullName evidence="2">Uncharacterized protein</fullName>
    </submittedName>
</protein>